<feature type="compositionally biased region" description="Low complexity" evidence="1">
    <location>
        <begin position="58"/>
        <end position="70"/>
    </location>
</feature>
<dbReference type="Proteomes" id="UP000887566">
    <property type="component" value="Unplaced"/>
</dbReference>
<dbReference type="AlphaFoldDB" id="A0A914UUU6"/>
<protein>
    <submittedName>
        <fullName evidence="3">Uncharacterized protein</fullName>
    </submittedName>
</protein>
<organism evidence="2 3">
    <name type="scientific">Plectus sambesii</name>
    <dbReference type="NCBI Taxonomy" id="2011161"/>
    <lineage>
        <taxon>Eukaryota</taxon>
        <taxon>Metazoa</taxon>
        <taxon>Ecdysozoa</taxon>
        <taxon>Nematoda</taxon>
        <taxon>Chromadorea</taxon>
        <taxon>Plectida</taxon>
        <taxon>Plectina</taxon>
        <taxon>Plectoidea</taxon>
        <taxon>Plectidae</taxon>
        <taxon>Plectus</taxon>
    </lineage>
</organism>
<name>A0A914UUU6_9BILA</name>
<keyword evidence="2" id="KW-1185">Reference proteome</keyword>
<sequence>MKIAARRLPERSIAADCRVTAAAADDDANNDDDDGCQSIDILYAHQCRCPIVPITVAPPSSSSSSSSSPPIRNSRSAHKTSPPLTTNQPKRPFMSQRNRQFDQRRY</sequence>
<accession>A0A914UUU6</accession>
<evidence type="ECO:0000313" key="2">
    <source>
        <dbReference type="Proteomes" id="UP000887566"/>
    </source>
</evidence>
<evidence type="ECO:0000313" key="3">
    <source>
        <dbReference type="WBParaSite" id="PSAMB.scaffold1281size33428.g12226.t1"/>
    </source>
</evidence>
<evidence type="ECO:0000256" key="1">
    <source>
        <dbReference type="SAM" id="MobiDB-lite"/>
    </source>
</evidence>
<reference evidence="3" key="1">
    <citation type="submission" date="2022-11" db="UniProtKB">
        <authorList>
            <consortium name="WormBaseParasite"/>
        </authorList>
    </citation>
    <scope>IDENTIFICATION</scope>
</reference>
<proteinExistence type="predicted"/>
<dbReference type="WBParaSite" id="PSAMB.scaffold1281size33428.g12226.t1">
    <property type="protein sequence ID" value="PSAMB.scaffold1281size33428.g12226.t1"/>
    <property type="gene ID" value="PSAMB.scaffold1281size33428.g12226"/>
</dbReference>
<feature type="region of interest" description="Disordered" evidence="1">
    <location>
        <begin position="55"/>
        <end position="106"/>
    </location>
</feature>